<feature type="transmembrane region" description="Helical" evidence="5">
    <location>
        <begin position="31"/>
        <end position="55"/>
    </location>
</feature>
<comment type="subcellular location">
    <subcellularLocation>
        <location evidence="1">Membrane</location>
        <topology evidence="1">Multi-pass membrane protein</topology>
    </subcellularLocation>
</comment>
<comment type="caution">
    <text evidence="7">The sequence shown here is derived from an EMBL/GenBank/DDBJ whole genome shotgun (WGS) entry which is preliminary data.</text>
</comment>
<organism evidence="7 8">
    <name type="scientific">Mycoplasmoides fastidiosum</name>
    <dbReference type="NCBI Taxonomy" id="92758"/>
    <lineage>
        <taxon>Bacteria</taxon>
        <taxon>Bacillati</taxon>
        <taxon>Mycoplasmatota</taxon>
        <taxon>Mycoplasmoidales</taxon>
        <taxon>Mycoplasmoidaceae</taxon>
        <taxon>Mycoplasmoides</taxon>
    </lineage>
</organism>
<keyword evidence="4 5" id="KW-0472">Membrane</keyword>
<accession>A0ABU0LZK1</accession>
<dbReference type="EMBL" id="JAUSWO010000001">
    <property type="protein sequence ID" value="MDQ0514131.1"/>
    <property type="molecule type" value="Genomic_DNA"/>
</dbReference>
<evidence type="ECO:0000313" key="8">
    <source>
        <dbReference type="Proteomes" id="UP001240643"/>
    </source>
</evidence>
<evidence type="ECO:0000256" key="2">
    <source>
        <dbReference type="ARBA" id="ARBA00022692"/>
    </source>
</evidence>
<evidence type="ECO:0000256" key="4">
    <source>
        <dbReference type="ARBA" id="ARBA00023136"/>
    </source>
</evidence>
<evidence type="ECO:0000313" key="7">
    <source>
        <dbReference type="EMBL" id="MDQ0514131.1"/>
    </source>
</evidence>
<feature type="transmembrane region" description="Helical" evidence="5">
    <location>
        <begin position="81"/>
        <end position="101"/>
    </location>
</feature>
<feature type="transmembrane region" description="Helical" evidence="5">
    <location>
        <begin position="141"/>
        <end position="161"/>
    </location>
</feature>
<dbReference type="InterPro" id="IPR010432">
    <property type="entry name" value="RDD"/>
</dbReference>
<evidence type="ECO:0000259" key="6">
    <source>
        <dbReference type="Pfam" id="PF06271"/>
    </source>
</evidence>
<reference evidence="7" key="1">
    <citation type="submission" date="2023-07" db="EMBL/GenBank/DDBJ databases">
        <title>Genomic Encyclopedia of Type Strains, Phase IV (KMG-IV): sequencing the most valuable type-strain genomes for metagenomic binning, comparative biology and taxonomic classification.</title>
        <authorList>
            <person name="Goeker M."/>
        </authorList>
    </citation>
    <scope>NUCLEOTIDE SEQUENCE [LARGE SCALE GENOMIC DNA]</scope>
    <source>
        <strain evidence="7">DSM 21204</strain>
    </source>
</reference>
<proteinExistence type="predicted"/>
<dbReference type="RefSeq" id="WP_256547180.1">
    <property type="nucleotide sequence ID" value="NZ_CP101809.1"/>
</dbReference>
<sequence>MKKAKHKLKLKPTQTPRVEQRFFFSGGVKRIIVRGLDLLLLYISNLIIFLLILVFRPNHSFAENFAWFNNLSPVESNYQSWRLIVFWAYLLVIYGLYFLVLTKLSHGWTLFGYLFKIRIVNETEKVSTIKLQLLRLFKKELVPLFLFPLLMLLFSIVMANLKLEQNVFLVMINMMFRQQQNDSSVALQAVSTFFSVLFWGVFLVQFLYLINTYWAQKRRSWQDSAARIYVVDFRPKKSQ</sequence>
<keyword evidence="8" id="KW-1185">Reference proteome</keyword>
<evidence type="ECO:0000256" key="5">
    <source>
        <dbReference type="SAM" id="Phobius"/>
    </source>
</evidence>
<gene>
    <name evidence="7" type="ORF">J2Z62_000569</name>
</gene>
<dbReference type="Pfam" id="PF06271">
    <property type="entry name" value="RDD"/>
    <property type="match status" value="1"/>
</dbReference>
<dbReference type="Proteomes" id="UP001240643">
    <property type="component" value="Unassembled WGS sequence"/>
</dbReference>
<keyword evidence="2 5" id="KW-0812">Transmembrane</keyword>
<protein>
    <recommendedName>
        <fullName evidence="6">RDD domain-containing protein</fullName>
    </recommendedName>
</protein>
<evidence type="ECO:0000256" key="3">
    <source>
        <dbReference type="ARBA" id="ARBA00022989"/>
    </source>
</evidence>
<keyword evidence="3 5" id="KW-1133">Transmembrane helix</keyword>
<evidence type="ECO:0000256" key="1">
    <source>
        <dbReference type="ARBA" id="ARBA00004141"/>
    </source>
</evidence>
<feature type="transmembrane region" description="Helical" evidence="5">
    <location>
        <begin position="185"/>
        <end position="210"/>
    </location>
</feature>
<name>A0ABU0LZK1_9BACT</name>
<feature type="domain" description="RDD" evidence="6">
    <location>
        <begin position="28"/>
        <end position="194"/>
    </location>
</feature>